<evidence type="ECO:0000313" key="3">
    <source>
        <dbReference type="Proteomes" id="UP001156682"/>
    </source>
</evidence>
<keyword evidence="3" id="KW-1185">Reference proteome</keyword>
<evidence type="ECO:0000259" key="1">
    <source>
        <dbReference type="Pfam" id="PF19044"/>
    </source>
</evidence>
<dbReference type="InterPro" id="IPR043964">
    <property type="entry name" value="P-loop_TraG"/>
</dbReference>
<protein>
    <submittedName>
        <fullName evidence="2">Conjugal transfer protein TraC</fullName>
    </submittedName>
</protein>
<name>A0ABQ5ZY16_9GAMM</name>
<comment type="caution">
    <text evidence="2">The sequence shown here is derived from an EMBL/GenBank/DDBJ whole genome shotgun (WGS) entry which is preliminary data.</text>
</comment>
<dbReference type="EMBL" id="BSOR01000074">
    <property type="protein sequence ID" value="GLR65091.1"/>
    <property type="molecule type" value="Genomic_DNA"/>
</dbReference>
<dbReference type="PANTHER" id="PTHR38467">
    <property type="match status" value="1"/>
</dbReference>
<reference evidence="3" key="1">
    <citation type="journal article" date="2019" name="Int. J. Syst. Evol. Microbiol.">
        <title>The Global Catalogue of Microorganisms (GCM) 10K type strain sequencing project: providing services to taxonomists for standard genome sequencing and annotation.</title>
        <authorList>
            <consortium name="The Broad Institute Genomics Platform"/>
            <consortium name="The Broad Institute Genome Sequencing Center for Infectious Disease"/>
            <person name="Wu L."/>
            <person name="Ma J."/>
        </authorList>
    </citation>
    <scope>NUCLEOTIDE SEQUENCE [LARGE SCALE GENOMIC DNA]</scope>
    <source>
        <strain evidence="3">NBRC 100033</strain>
    </source>
</reference>
<dbReference type="Pfam" id="PF11130">
    <property type="entry name" value="TraC_F_IV"/>
    <property type="match status" value="1"/>
</dbReference>
<dbReference type="Gene3D" id="3.40.50.300">
    <property type="entry name" value="P-loop containing nucleotide triphosphate hydrolases"/>
    <property type="match status" value="1"/>
</dbReference>
<dbReference type="PANTHER" id="PTHR38467:SF1">
    <property type="entry name" value="CONJUGATIVE TRANSFER: ASSEMBLY"/>
    <property type="match status" value="1"/>
</dbReference>
<evidence type="ECO:0000313" key="2">
    <source>
        <dbReference type="EMBL" id="GLR65091.1"/>
    </source>
</evidence>
<gene>
    <name evidence="2" type="primary">traC</name>
    <name evidence="2" type="ORF">GCM10007878_25300</name>
</gene>
<accession>A0ABQ5ZY16</accession>
<proteinExistence type="predicted"/>
<dbReference type="InterPro" id="IPR053155">
    <property type="entry name" value="F-pilin_assembly_TraC"/>
</dbReference>
<dbReference type="Gene3D" id="1.10.8.730">
    <property type="match status" value="1"/>
</dbReference>
<dbReference type="SUPFAM" id="SSF52540">
    <property type="entry name" value="P-loop containing nucleoside triphosphate hydrolases"/>
    <property type="match status" value="1"/>
</dbReference>
<dbReference type="RefSeq" id="WP_027851877.1">
    <property type="nucleotide sequence ID" value="NZ_BSOR01000074.1"/>
</dbReference>
<dbReference type="Pfam" id="PF19044">
    <property type="entry name" value="P-loop_TraG"/>
    <property type="match status" value="1"/>
</dbReference>
<feature type="domain" description="TraG P-loop" evidence="1">
    <location>
        <begin position="499"/>
        <end position="858"/>
    </location>
</feature>
<sequence>MPIKTNFRRAKHKLRRALSGAAPSYGDDALTIQAAKALTEHYSPNFLLPYHDFEDGYAVTDDGHRLQLGFGFGLSPAIVAGKDMEEQLETLISRAPDDAVIQFAMHSTPDIDFTIELWKERRLKYNKDPIIEEMVKRRMAHFKNASINSSLLPDQQQHPRDMKCYLFINIPYQKDPEHASEVATWRKQVDEYRDSVQGSLDSMGLWPSLLNEADVLALLRELCNPQIAPNKLKSTCPTQIKGKNFRDACFERQTKLTVRSNGDLLFADNDNKKIVIPITVDRYPSVLRLYMTGDLLGNMKSRTDRIAPPFWMYTTIHKPNPEALRDQMSFKLGLVSKQCLSDSEWYKSMVPHIFQRRNETQEFLENTRGKLVGVRMFTGINIFSTPERAIVDAEYLTGLWKKTEFKATRETNISLPVWQASLPWAYNPRIDLPTEGIQRAQPLTSLNAATAAIVQSDWGGNVPIIKKDEDGTQYPYANGLLLLSRRGQLACIDIFESPTNYNFAVIATSGAGKSFFANEIVSDIRGRGGMVRIIDAGGSYKDLVALMGGTEIRFDPLNPRSLNPFWGMSKQDLAEMMPLLKDVVSQMAFPKDEPSNYEYQLVEKAIFETHANIGLKMELTDIKNWFDSHAEKGEIYANLAVQLEPYASGRLGSWFNGEPKLDLSNPVTLLELDELNNDPDLRTVVLTLLMAQTTRDMYLGDRSLPKLMLTDEAWDLFSDPRPAKVIETAFRRIRKYFGAAGFITQGFADTDMSEAAIAAYASSSWRFILKQTPESLAYGQQHKKMGEDDGMIYDLISTVSPGNGFSELYVQHETGSGLFRFITDKYSYLTYSSKAQDITNLEKIQKDRGIDLAQALALYADGELERD</sequence>
<dbReference type="InterPro" id="IPR027417">
    <property type="entry name" value="P-loop_NTPase"/>
</dbReference>
<dbReference type="InterPro" id="IPR025955">
    <property type="entry name" value="TraC/Conjuga_ATPase"/>
</dbReference>
<organism evidence="2 3">
    <name type="scientific">Marinospirillum insulare</name>
    <dbReference type="NCBI Taxonomy" id="217169"/>
    <lineage>
        <taxon>Bacteria</taxon>
        <taxon>Pseudomonadati</taxon>
        <taxon>Pseudomonadota</taxon>
        <taxon>Gammaproteobacteria</taxon>
        <taxon>Oceanospirillales</taxon>
        <taxon>Oceanospirillaceae</taxon>
        <taxon>Marinospirillum</taxon>
    </lineage>
</organism>
<dbReference type="Proteomes" id="UP001156682">
    <property type="component" value="Unassembled WGS sequence"/>
</dbReference>